<reference evidence="8 9" key="1">
    <citation type="journal article" date="2018" name="Sci. Data">
        <title>The draft genome sequence of cork oak.</title>
        <authorList>
            <person name="Ramos A.M."/>
            <person name="Usie A."/>
            <person name="Barbosa P."/>
            <person name="Barros P.M."/>
            <person name="Capote T."/>
            <person name="Chaves I."/>
            <person name="Simoes F."/>
            <person name="Abreu I."/>
            <person name="Carrasquinho I."/>
            <person name="Faro C."/>
            <person name="Guimaraes J.B."/>
            <person name="Mendonca D."/>
            <person name="Nobrega F."/>
            <person name="Rodrigues L."/>
            <person name="Saibo N.J.M."/>
            <person name="Varela M.C."/>
            <person name="Egas C."/>
            <person name="Matos J."/>
            <person name="Miguel C.M."/>
            <person name="Oliveira M.M."/>
            <person name="Ricardo C.P."/>
            <person name="Goncalves S."/>
        </authorList>
    </citation>
    <scope>NUCLEOTIDE SEQUENCE [LARGE SCALE GENOMIC DNA]</scope>
    <source>
        <strain evidence="9">cv. HL8</strain>
    </source>
</reference>
<dbReference type="Proteomes" id="UP000237347">
    <property type="component" value="Unassembled WGS sequence"/>
</dbReference>
<comment type="subcellular location">
    <subcellularLocation>
        <location evidence="1">Cytoplasm</location>
    </subcellularLocation>
</comment>
<comment type="similarity">
    <text evidence="2">Belongs to the KdsA family.</text>
</comment>
<comment type="caution">
    <text evidence="8">The sequence shown here is derived from an EMBL/GenBank/DDBJ whole genome shotgun (WGS) entry which is preliminary data.</text>
</comment>
<sequence>MESSALLFDQLKAADPFFLLAGPNVIESEEHIFRMAKQIKAIASKVGLPLVFKSSFDKANRTSSKSFRGPGMVEGLKILEKVKLAYDIPILTDVHKTILCEAVGRVADIIQIPAFLCRQVMVNSAEKIRLAGNPNVMVCERGTMFGYIGWWSVASGGLGELIPCIARTAVAVGVDGIFMEVQ</sequence>
<dbReference type="GO" id="GO:0005737">
    <property type="term" value="C:cytoplasm"/>
    <property type="evidence" value="ECO:0007669"/>
    <property type="project" value="UniProtKB-SubCell"/>
</dbReference>
<keyword evidence="4" id="KW-0963">Cytoplasm</keyword>
<dbReference type="Gene3D" id="3.20.20.70">
    <property type="entry name" value="Aldolase class I"/>
    <property type="match status" value="3"/>
</dbReference>
<evidence type="ECO:0000256" key="3">
    <source>
        <dbReference type="ARBA" id="ARBA00012693"/>
    </source>
</evidence>
<dbReference type="EC" id="2.5.1.55" evidence="3"/>
<evidence type="ECO:0000256" key="4">
    <source>
        <dbReference type="ARBA" id="ARBA00022490"/>
    </source>
</evidence>
<dbReference type="EMBL" id="PKMF04000346">
    <property type="protein sequence ID" value="KAK7836713.1"/>
    <property type="molecule type" value="Genomic_DNA"/>
</dbReference>
<dbReference type="PANTHER" id="PTHR21057">
    <property type="entry name" value="PHOSPHO-2-DEHYDRO-3-DEOXYHEPTONATE ALDOLASE"/>
    <property type="match status" value="1"/>
</dbReference>
<evidence type="ECO:0000256" key="1">
    <source>
        <dbReference type="ARBA" id="ARBA00004496"/>
    </source>
</evidence>
<evidence type="ECO:0000256" key="2">
    <source>
        <dbReference type="ARBA" id="ARBA00010499"/>
    </source>
</evidence>
<evidence type="ECO:0000313" key="9">
    <source>
        <dbReference type="Proteomes" id="UP000237347"/>
    </source>
</evidence>
<name>A0AAW0KDT3_QUESU</name>
<dbReference type="Pfam" id="PF00793">
    <property type="entry name" value="DAHP_synth_1"/>
    <property type="match status" value="1"/>
</dbReference>
<accession>A0AAW0KDT3</accession>
<proteinExistence type="inferred from homology"/>
<feature type="domain" description="DAHP synthetase I/KDSA" evidence="7">
    <location>
        <begin position="15"/>
        <end position="120"/>
    </location>
</feature>
<dbReference type="SUPFAM" id="SSF51569">
    <property type="entry name" value="Aldolase"/>
    <property type="match status" value="1"/>
</dbReference>
<dbReference type="AlphaFoldDB" id="A0AAW0KDT3"/>
<protein>
    <recommendedName>
        <fullName evidence="3">3-deoxy-8-phosphooctulonate synthase</fullName>
        <ecNumber evidence="3">2.5.1.55</ecNumber>
    </recommendedName>
</protein>
<dbReference type="InterPro" id="IPR006218">
    <property type="entry name" value="DAHP1/KDSA"/>
</dbReference>
<gene>
    <name evidence="8" type="primary">KDSA1</name>
    <name evidence="8" type="ORF">CFP56_022205</name>
</gene>
<keyword evidence="9" id="KW-1185">Reference proteome</keyword>
<comment type="catalytic activity">
    <reaction evidence="6">
        <text>D-arabinose 5-phosphate + phosphoenolpyruvate + H2O = 3-deoxy-alpha-D-manno-2-octulosonate-8-phosphate + phosphate</text>
        <dbReference type="Rhea" id="RHEA:14053"/>
        <dbReference type="ChEBI" id="CHEBI:15377"/>
        <dbReference type="ChEBI" id="CHEBI:43474"/>
        <dbReference type="ChEBI" id="CHEBI:57693"/>
        <dbReference type="ChEBI" id="CHEBI:58702"/>
        <dbReference type="ChEBI" id="CHEBI:85985"/>
        <dbReference type="EC" id="2.5.1.55"/>
    </reaction>
</comment>
<organism evidence="8 9">
    <name type="scientific">Quercus suber</name>
    <name type="common">Cork oak</name>
    <dbReference type="NCBI Taxonomy" id="58331"/>
    <lineage>
        <taxon>Eukaryota</taxon>
        <taxon>Viridiplantae</taxon>
        <taxon>Streptophyta</taxon>
        <taxon>Embryophyta</taxon>
        <taxon>Tracheophyta</taxon>
        <taxon>Spermatophyta</taxon>
        <taxon>Magnoliopsida</taxon>
        <taxon>eudicotyledons</taxon>
        <taxon>Gunneridae</taxon>
        <taxon>Pentapetalae</taxon>
        <taxon>rosids</taxon>
        <taxon>fabids</taxon>
        <taxon>Fagales</taxon>
        <taxon>Fagaceae</taxon>
        <taxon>Quercus</taxon>
    </lineage>
</organism>
<dbReference type="InterPro" id="IPR013785">
    <property type="entry name" value="Aldolase_TIM"/>
</dbReference>
<dbReference type="GO" id="GO:0008676">
    <property type="term" value="F:3-deoxy-8-phosphooctulonate synthase activity"/>
    <property type="evidence" value="ECO:0007669"/>
    <property type="project" value="UniProtKB-EC"/>
</dbReference>
<evidence type="ECO:0000256" key="5">
    <source>
        <dbReference type="ARBA" id="ARBA00022679"/>
    </source>
</evidence>
<dbReference type="InterPro" id="IPR006269">
    <property type="entry name" value="KDO8P_synthase"/>
</dbReference>
<evidence type="ECO:0000259" key="7">
    <source>
        <dbReference type="Pfam" id="PF00793"/>
    </source>
</evidence>
<evidence type="ECO:0000313" key="8">
    <source>
        <dbReference type="EMBL" id="KAK7836713.1"/>
    </source>
</evidence>
<keyword evidence="5" id="KW-0808">Transferase</keyword>
<evidence type="ECO:0000256" key="6">
    <source>
        <dbReference type="ARBA" id="ARBA00049112"/>
    </source>
</evidence>